<evidence type="ECO:0000256" key="1">
    <source>
        <dbReference type="SAM" id="SignalP"/>
    </source>
</evidence>
<dbReference type="Gene3D" id="3.90.1720.10">
    <property type="entry name" value="endopeptidase domain like (from Nostoc punctiforme)"/>
    <property type="match status" value="1"/>
</dbReference>
<dbReference type="EMBL" id="LEPB01000001">
    <property type="protein sequence ID" value="RCA11873.1"/>
    <property type="molecule type" value="Genomic_DNA"/>
</dbReference>
<dbReference type="InterPro" id="IPR038765">
    <property type="entry name" value="Papain-like_cys_pep_sf"/>
</dbReference>
<dbReference type="InterPro" id="IPR024453">
    <property type="entry name" value="Peptidase_C92"/>
</dbReference>
<feature type="chain" id="PRO_5030067814" description="YycO" evidence="1">
    <location>
        <begin position="23"/>
        <end position="236"/>
    </location>
</feature>
<protein>
    <recommendedName>
        <fullName evidence="4">YycO</fullName>
    </recommendedName>
</protein>
<dbReference type="Pfam" id="PF05708">
    <property type="entry name" value="Peptidase_C92"/>
    <property type="match status" value="1"/>
</dbReference>
<dbReference type="AlphaFoldDB" id="A0A367CJL8"/>
<evidence type="ECO:0008006" key="4">
    <source>
        <dbReference type="Google" id="ProtNLM"/>
    </source>
</evidence>
<evidence type="ECO:0000313" key="2">
    <source>
        <dbReference type="EMBL" id="RCA11873.1"/>
    </source>
</evidence>
<evidence type="ECO:0000313" key="3">
    <source>
        <dbReference type="Proteomes" id="UP000252797"/>
    </source>
</evidence>
<sequence length="236" mass="25813">MKKLLIACLTLGLALSGTFVSATETTKIDQLLELQPGLSREELMVGIEETAKSMGTSETEVIDLALNELEQTIAEEQGESRLRGGSSGARYLTSADRKGDIFYTPSSTLGIQHGHVGIYYAKNRIVESIPSTGVRNITHTSRNVEKNAVMQLVNTTQAKRNAAADWANSRVGKDAYSYNFVTNRQTAHTGAKNCSKLLWSAYIQKAGIDIDRNGGTGVYPIDIRDSSYTRTYKVIL</sequence>
<gene>
    <name evidence="2" type="ORF">EA71_00077</name>
</gene>
<comment type="caution">
    <text evidence="2">The sequence shown here is derived from an EMBL/GenBank/DDBJ whole genome shotgun (WGS) entry which is preliminary data.</text>
</comment>
<keyword evidence="1" id="KW-0732">Signal</keyword>
<dbReference type="Proteomes" id="UP000252797">
    <property type="component" value="Unassembled WGS sequence"/>
</dbReference>
<proteinExistence type="predicted"/>
<dbReference type="SUPFAM" id="SSF54001">
    <property type="entry name" value="Cysteine proteinases"/>
    <property type="match status" value="1"/>
</dbReference>
<accession>A0A367CJL8</accession>
<feature type="signal peptide" evidence="1">
    <location>
        <begin position="1"/>
        <end position="22"/>
    </location>
</feature>
<organism evidence="2 3">
    <name type="scientific">Enterococcus durans</name>
    <dbReference type="NCBI Taxonomy" id="53345"/>
    <lineage>
        <taxon>Bacteria</taxon>
        <taxon>Bacillati</taxon>
        <taxon>Bacillota</taxon>
        <taxon>Bacilli</taxon>
        <taxon>Lactobacillales</taxon>
        <taxon>Enterococcaceae</taxon>
        <taxon>Enterococcus</taxon>
    </lineage>
</organism>
<name>A0A367CJL8_9ENTE</name>
<dbReference type="RefSeq" id="WP_113845087.1">
    <property type="nucleotide sequence ID" value="NZ_CAXUDG010000008.1"/>
</dbReference>
<reference evidence="2 3" key="1">
    <citation type="submission" date="2015-06" db="EMBL/GenBank/DDBJ databases">
        <title>The Genome Sequence of Enterococcus durans 4EA1.</title>
        <authorList>
            <consortium name="The Broad Institute Genomics Platform"/>
            <consortium name="The Broad Institute Genome Sequencing Center for Infectious Disease"/>
            <person name="Earl A.M."/>
            <person name="Van Tyne D."/>
            <person name="Lebreton F."/>
            <person name="Saavedra J.T."/>
            <person name="Gilmore M.S."/>
            <person name="Manson Mcguire A."/>
            <person name="Clock S."/>
            <person name="Crupain M."/>
            <person name="Rangan U."/>
            <person name="Young S."/>
            <person name="Abouelleil A."/>
            <person name="Cao P."/>
            <person name="Chapman S.B."/>
            <person name="Griggs A."/>
            <person name="Priest M."/>
            <person name="Shea T."/>
            <person name="Wortman J."/>
            <person name="Nusbaum C."/>
            <person name="Birren B."/>
        </authorList>
    </citation>
    <scope>NUCLEOTIDE SEQUENCE [LARGE SCALE GENOMIC DNA]</scope>
    <source>
        <strain evidence="2 3">4EA1</strain>
    </source>
</reference>